<organism evidence="4 5">
    <name type="scientific">Tissierella pigra</name>
    <dbReference type="NCBI Taxonomy" id="2607614"/>
    <lineage>
        <taxon>Bacteria</taxon>
        <taxon>Bacillati</taxon>
        <taxon>Bacillota</taxon>
        <taxon>Tissierellia</taxon>
        <taxon>Tissierellales</taxon>
        <taxon>Tissierellaceae</taxon>
        <taxon>Tissierella</taxon>
    </lineage>
</organism>
<comment type="caution">
    <text evidence="4">The sequence shown here is derived from an EMBL/GenBank/DDBJ whole genome shotgun (WGS) entry which is preliminary data.</text>
</comment>
<dbReference type="InterPro" id="IPR002201">
    <property type="entry name" value="Glyco_trans_9"/>
</dbReference>
<keyword evidence="5" id="KW-1185">Reference proteome</keyword>
<feature type="coiled-coil region" evidence="3">
    <location>
        <begin position="204"/>
        <end position="252"/>
    </location>
</feature>
<keyword evidence="2 4" id="KW-0808">Transferase</keyword>
<evidence type="ECO:0000256" key="2">
    <source>
        <dbReference type="ARBA" id="ARBA00022679"/>
    </source>
</evidence>
<accession>A0A6N7XV95</accession>
<proteinExistence type="predicted"/>
<protein>
    <submittedName>
        <fullName evidence="4">Glycosyltransferase family 9 protein</fullName>
    </submittedName>
</protein>
<dbReference type="Proteomes" id="UP000469523">
    <property type="component" value="Unassembled WGS sequence"/>
</dbReference>
<gene>
    <name evidence="4" type="ORF">FYJ83_01990</name>
</gene>
<reference evidence="4 5" key="1">
    <citation type="submission" date="2019-09" db="EMBL/GenBank/DDBJ databases">
        <title>In-depth cultivation of the pig gut microbiome towards novel bacterial diversity and tailored functional studies.</title>
        <authorList>
            <person name="Wylensek D."/>
            <person name="Hitch T.C.A."/>
            <person name="Clavel T."/>
        </authorList>
    </citation>
    <scope>NUCLEOTIDE SEQUENCE [LARGE SCALE GENOMIC DNA]</scope>
    <source>
        <strain evidence="4 5">WCA3-693-APC-4?</strain>
    </source>
</reference>
<evidence type="ECO:0000313" key="5">
    <source>
        <dbReference type="Proteomes" id="UP000469523"/>
    </source>
</evidence>
<dbReference type="GO" id="GO:0005829">
    <property type="term" value="C:cytosol"/>
    <property type="evidence" value="ECO:0007669"/>
    <property type="project" value="TreeGrafter"/>
</dbReference>
<evidence type="ECO:0000256" key="1">
    <source>
        <dbReference type="ARBA" id="ARBA00022676"/>
    </source>
</evidence>
<dbReference type="GO" id="GO:0009244">
    <property type="term" value="P:lipopolysaccharide core region biosynthetic process"/>
    <property type="evidence" value="ECO:0007669"/>
    <property type="project" value="TreeGrafter"/>
</dbReference>
<dbReference type="EMBL" id="VUNQ01000002">
    <property type="protein sequence ID" value="MSU00238.1"/>
    <property type="molecule type" value="Genomic_DNA"/>
</dbReference>
<evidence type="ECO:0000313" key="4">
    <source>
        <dbReference type="EMBL" id="MSU00238.1"/>
    </source>
</evidence>
<dbReference type="CDD" id="cd03789">
    <property type="entry name" value="GT9_LPS_heptosyltransferase"/>
    <property type="match status" value="1"/>
</dbReference>
<keyword evidence="3" id="KW-0175">Coiled coil</keyword>
<dbReference type="InterPro" id="IPR051199">
    <property type="entry name" value="LPS_LOS_Heptosyltrfase"/>
</dbReference>
<sequence>MQMKYNKILIEIHHGLGDVVQIIPLINNLRKNFTEAKISVIVASSIHAEILDCTGLVDTYYFLNLRNMKFNEIIKFIRQIRRENYDIGILSPISNRRLGAILLYILGCKNRVGEVSKADKRLLIKNNITMDGDNSLHKVDRNLNLLKPLDITIYDSKPFMNINKGNEENAKNKLDIFDKKDKLIGICIGTNPVEQKKGFNRIPYEAKKWEIENYMELIERLTNDFNIILLGGKKEEQEIKEYEEKLKDNKNVINYINKTTIMESAALINECDLVIGGDTGMLHIADALGKYTLTIFGPTDPKIVGPYSEKSNNITLNIDCQYCYGTDKLFECNNRKCLNDITVEQIYNKAIEILN</sequence>
<dbReference type="AlphaFoldDB" id="A0A6N7XV95"/>
<dbReference type="SUPFAM" id="SSF53756">
    <property type="entry name" value="UDP-Glycosyltransferase/glycogen phosphorylase"/>
    <property type="match status" value="1"/>
</dbReference>
<name>A0A6N7XV95_9FIRM</name>
<dbReference type="Pfam" id="PF01075">
    <property type="entry name" value="Glyco_transf_9"/>
    <property type="match status" value="1"/>
</dbReference>
<dbReference type="PANTHER" id="PTHR30160">
    <property type="entry name" value="TETRAACYLDISACCHARIDE 4'-KINASE-RELATED"/>
    <property type="match status" value="1"/>
</dbReference>
<evidence type="ECO:0000256" key="3">
    <source>
        <dbReference type="SAM" id="Coils"/>
    </source>
</evidence>
<dbReference type="GO" id="GO:0008713">
    <property type="term" value="F:ADP-heptose-lipopolysaccharide heptosyltransferase activity"/>
    <property type="evidence" value="ECO:0007669"/>
    <property type="project" value="TreeGrafter"/>
</dbReference>
<keyword evidence="1" id="KW-0328">Glycosyltransferase</keyword>
<dbReference type="Gene3D" id="3.40.50.2000">
    <property type="entry name" value="Glycogen Phosphorylase B"/>
    <property type="match status" value="2"/>
</dbReference>